<dbReference type="InterPro" id="IPR000620">
    <property type="entry name" value="EamA_dom"/>
</dbReference>
<feature type="transmembrane region" description="Helical" evidence="7">
    <location>
        <begin position="32"/>
        <end position="52"/>
    </location>
</feature>
<feature type="domain" description="EamA" evidence="8">
    <location>
        <begin position="40"/>
        <end position="140"/>
    </location>
</feature>
<evidence type="ECO:0000256" key="3">
    <source>
        <dbReference type="ARBA" id="ARBA00022692"/>
    </source>
</evidence>
<protein>
    <submittedName>
        <fullName evidence="9">EamA family transporter</fullName>
    </submittedName>
</protein>
<feature type="transmembrane region" description="Helical" evidence="7">
    <location>
        <begin position="95"/>
        <end position="113"/>
    </location>
</feature>
<dbReference type="EMBL" id="JAAGKO020000065">
    <property type="protein sequence ID" value="MDI5966940.1"/>
    <property type="molecule type" value="Genomic_DNA"/>
</dbReference>
<dbReference type="SUPFAM" id="SSF103481">
    <property type="entry name" value="Multidrug resistance efflux transporter EmrE"/>
    <property type="match status" value="2"/>
</dbReference>
<dbReference type="InterPro" id="IPR050638">
    <property type="entry name" value="AA-Vitamin_Transporters"/>
</dbReference>
<comment type="subcellular location">
    <subcellularLocation>
        <location evidence="1">Membrane</location>
        <topology evidence="1">Multi-pass membrane protein</topology>
    </subcellularLocation>
</comment>
<keyword evidence="4 7" id="KW-1133">Transmembrane helix</keyword>
<comment type="caution">
    <text evidence="9">The sequence shown here is derived from an EMBL/GenBank/DDBJ whole genome shotgun (WGS) entry which is preliminary data.</text>
</comment>
<evidence type="ECO:0000313" key="9">
    <source>
        <dbReference type="EMBL" id="MDI5966940.1"/>
    </source>
</evidence>
<feature type="transmembrane region" description="Helical" evidence="7">
    <location>
        <begin position="146"/>
        <end position="163"/>
    </location>
</feature>
<evidence type="ECO:0000256" key="6">
    <source>
        <dbReference type="SAM" id="MobiDB-lite"/>
    </source>
</evidence>
<keyword evidence="5 7" id="KW-0472">Membrane</keyword>
<feature type="transmembrane region" description="Helical" evidence="7">
    <location>
        <begin position="233"/>
        <end position="255"/>
    </location>
</feature>
<evidence type="ECO:0000256" key="7">
    <source>
        <dbReference type="SAM" id="Phobius"/>
    </source>
</evidence>
<comment type="similarity">
    <text evidence="2">Belongs to the EamA transporter family.</text>
</comment>
<organism evidence="9 10">
    <name type="scientific">Streptantibioticus silvisoli</name>
    <dbReference type="NCBI Taxonomy" id="2705255"/>
    <lineage>
        <taxon>Bacteria</taxon>
        <taxon>Bacillati</taxon>
        <taxon>Actinomycetota</taxon>
        <taxon>Actinomycetes</taxon>
        <taxon>Kitasatosporales</taxon>
        <taxon>Streptomycetaceae</taxon>
        <taxon>Streptantibioticus</taxon>
    </lineage>
</organism>
<dbReference type="PANTHER" id="PTHR32322">
    <property type="entry name" value="INNER MEMBRANE TRANSPORTER"/>
    <property type="match status" value="1"/>
</dbReference>
<dbReference type="RefSeq" id="WP_271323630.1">
    <property type="nucleotide sequence ID" value="NZ_JAAGKO020000065.1"/>
</dbReference>
<feature type="transmembrane region" description="Helical" evidence="7">
    <location>
        <begin position="119"/>
        <end position="139"/>
    </location>
</feature>
<name>A0ABT6W9A3_9ACTN</name>
<feature type="domain" description="EamA" evidence="8">
    <location>
        <begin position="170"/>
        <end position="303"/>
    </location>
</feature>
<feature type="transmembrane region" description="Helical" evidence="7">
    <location>
        <begin position="64"/>
        <end position="83"/>
    </location>
</feature>
<sequence>MTEVAATASESLPATEPGTEASRGGKTGPAGWAGLVPAPFMVLAGMVSLQFGSAFAKQLFERTGPAGATLLRLLIAATLLCLFFRPTPRLLRAHWRLLLPYGVVLAVMQFSFYEATSRLPLGVVVTLEYTGPLLIALAGSRKALDVLWVLLAGTGLVVLGGGHVGTDPVGVLAALLTGTALTGYILLGSAVSRATSGGAGLATGMAVASVVALPGSFVLGLPPVGALLDPEVLAVAFAVAVLSTAVPFSLEFVVLRRMPPRVFAVLGALEPVIAVLVGLVVLGEALSVPQWAAVLCVVVAAVASNWGNRAGLPDPAPGAGSSAGESRSP</sequence>
<reference evidence="9 10" key="1">
    <citation type="submission" date="2023-05" db="EMBL/GenBank/DDBJ databases">
        <title>Streptantibioticus silvisoli sp. nov., acidotolerant actinomycetes 1 from pine litter.</title>
        <authorList>
            <person name="Swiecimska M."/>
            <person name="Golinska P."/>
            <person name="Sangal V."/>
            <person name="Wachnowicz B."/>
            <person name="Goodfellow M."/>
        </authorList>
    </citation>
    <scope>NUCLEOTIDE SEQUENCE [LARGE SCALE GENOMIC DNA]</scope>
    <source>
        <strain evidence="9 10">SL54</strain>
    </source>
</reference>
<accession>A0ABT6W9A3</accession>
<dbReference type="PANTHER" id="PTHR32322:SF2">
    <property type="entry name" value="EAMA DOMAIN-CONTAINING PROTEIN"/>
    <property type="match status" value="1"/>
</dbReference>
<proteinExistence type="inferred from homology"/>
<evidence type="ECO:0000313" key="10">
    <source>
        <dbReference type="Proteomes" id="UP001156398"/>
    </source>
</evidence>
<dbReference type="InterPro" id="IPR037185">
    <property type="entry name" value="EmrE-like"/>
</dbReference>
<feature type="transmembrane region" description="Helical" evidence="7">
    <location>
        <begin position="169"/>
        <end position="187"/>
    </location>
</feature>
<keyword evidence="3 7" id="KW-0812">Transmembrane</keyword>
<evidence type="ECO:0000256" key="5">
    <source>
        <dbReference type="ARBA" id="ARBA00023136"/>
    </source>
</evidence>
<feature type="transmembrane region" description="Helical" evidence="7">
    <location>
        <begin position="262"/>
        <end position="282"/>
    </location>
</feature>
<keyword evidence="10" id="KW-1185">Reference proteome</keyword>
<evidence type="ECO:0000256" key="2">
    <source>
        <dbReference type="ARBA" id="ARBA00007362"/>
    </source>
</evidence>
<feature type="transmembrane region" description="Helical" evidence="7">
    <location>
        <begin position="199"/>
        <end position="221"/>
    </location>
</feature>
<gene>
    <name evidence="9" type="ORF">POF43_030135</name>
</gene>
<dbReference type="Gene3D" id="1.10.3730.20">
    <property type="match status" value="1"/>
</dbReference>
<evidence type="ECO:0000256" key="1">
    <source>
        <dbReference type="ARBA" id="ARBA00004141"/>
    </source>
</evidence>
<dbReference type="Proteomes" id="UP001156398">
    <property type="component" value="Unassembled WGS sequence"/>
</dbReference>
<evidence type="ECO:0000256" key="4">
    <source>
        <dbReference type="ARBA" id="ARBA00022989"/>
    </source>
</evidence>
<feature type="region of interest" description="Disordered" evidence="6">
    <location>
        <begin position="1"/>
        <end position="26"/>
    </location>
</feature>
<evidence type="ECO:0000259" key="8">
    <source>
        <dbReference type="Pfam" id="PF00892"/>
    </source>
</evidence>
<dbReference type="Pfam" id="PF00892">
    <property type="entry name" value="EamA"/>
    <property type="match status" value="2"/>
</dbReference>
<feature type="transmembrane region" description="Helical" evidence="7">
    <location>
        <begin position="288"/>
        <end position="307"/>
    </location>
</feature>